<dbReference type="OrthoDB" id="10264728at2759"/>
<dbReference type="PANTHER" id="PTHR45910:SF1">
    <property type="entry name" value="N-ALPHA-ACETYLTRANSFERASE 20"/>
    <property type="match status" value="1"/>
</dbReference>
<evidence type="ECO:0000313" key="5">
    <source>
        <dbReference type="Proteomes" id="UP000662931"/>
    </source>
</evidence>
<dbReference type="InterPro" id="IPR051646">
    <property type="entry name" value="NatB_acetyltransferase_subunit"/>
</dbReference>
<dbReference type="InterPro" id="IPR016181">
    <property type="entry name" value="Acyl_CoA_acyltransferase"/>
</dbReference>
<dbReference type="AlphaFoldDB" id="A0A875RZM2"/>
<keyword evidence="1" id="KW-0808">Transferase</keyword>
<dbReference type="EMBL" id="CP064812">
    <property type="protein sequence ID" value="QPG74178.1"/>
    <property type="molecule type" value="Genomic_DNA"/>
</dbReference>
<proteinExistence type="predicted"/>
<dbReference type="CDD" id="cd04301">
    <property type="entry name" value="NAT_SF"/>
    <property type="match status" value="1"/>
</dbReference>
<accession>A0A875RZM2</accession>
<reference evidence="4" key="1">
    <citation type="submission" date="2020-10" db="EMBL/GenBank/DDBJ databases">
        <authorList>
            <person name="Roach M.J.R."/>
        </authorList>
    </citation>
    <scope>NUCLEOTIDE SEQUENCE</scope>
    <source>
        <strain evidence="4">CBS 1945</strain>
    </source>
</reference>
<organism evidence="4 5">
    <name type="scientific">Eeniella nana</name>
    <name type="common">Yeast</name>
    <name type="synonym">Brettanomyces nanus</name>
    <dbReference type="NCBI Taxonomy" id="13502"/>
    <lineage>
        <taxon>Eukaryota</taxon>
        <taxon>Fungi</taxon>
        <taxon>Dikarya</taxon>
        <taxon>Ascomycota</taxon>
        <taxon>Saccharomycotina</taxon>
        <taxon>Pichiomycetes</taxon>
        <taxon>Pichiales</taxon>
        <taxon>Pichiaceae</taxon>
        <taxon>Brettanomyces</taxon>
    </lineage>
</organism>
<dbReference type="GeneID" id="62194903"/>
<dbReference type="PANTHER" id="PTHR45910">
    <property type="entry name" value="N-ALPHA-ACETYLTRANSFERASE 20"/>
    <property type="match status" value="1"/>
</dbReference>
<gene>
    <name evidence="4" type="ORF">FOA43_001502</name>
</gene>
<dbReference type="KEGG" id="bnn:FOA43_001502"/>
<protein>
    <recommendedName>
        <fullName evidence="3">N-acetyltransferase domain-containing protein</fullName>
    </recommendedName>
</protein>
<sequence length="194" mass="22456">MTSIKPFHATDLFDLNPINLDPLTENFYIYFYLQYLSDWPTLFYKSTSSLGTPTGYMLAKTEGQVAKKEWHAHISAVTIDPNYRRIGLGSYLCTTLETYTQDEKPYFAFFIDLFVKCNNTLAINFYEKLGYSVYRRVIGYYGGSSSSLKLPNKNKLNDNTDAFDMRKSLKRDSNTECVRKNGRKHHILPQEVGF</sequence>
<dbReference type="Proteomes" id="UP000662931">
    <property type="component" value="Chromosome 1"/>
</dbReference>
<dbReference type="Gene3D" id="3.40.630.30">
    <property type="match status" value="1"/>
</dbReference>
<dbReference type="GO" id="GO:0004596">
    <property type="term" value="F:protein-N-terminal amino-acid acetyltransferase activity"/>
    <property type="evidence" value="ECO:0007669"/>
    <property type="project" value="TreeGrafter"/>
</dbReference>
<keyword evidence="2" id="KW-0012">Acyltransferase</keyword>
<dbReference type="Pfam" id="PF00583">
    <property type="entry name" value="Acetyltransf_1"/>
    <property type="match status" value="1"/>
</dbReference>
<evidence type="ECO:0000259" key="3">
    <source>
        <dbReference type="PROSITE" id="PS51186"/>
    </source>
</evidence>
<evidence type="ECO:0000313" key="4">
    <source>
        <dbReference type="EMBL" id="QPG74178.1"/>
    </source>
</evidence>
<keyword evidence="5" id="KW-1185">Reference proteome</keyword>
<dbReference type="RefSeq" id="XP_038777743.1">
    <property type="nucleotide sequence ID" value="XM_038921815.1"/>
</dbReference>
<dbReference type="SUPFAM" id="SSF55729">
    <property type="entry name" value="Acyl-CoA N-acyltransferases (Nat)"/>
    <property type="match status" value="1"/>
</dbReference>
<name>A0A875RZM2_EENNA</name>
<feature type="domain" description="N-acetyltransferase" evidence="3">
    <location>
        <begin position="2"/>
        <end position="170"/>
    </location>
</feature>
<evidence type="ECO:0000256" key="2">
    <source>
        <dbReference type="ARBA" id="ARBA00023315"/>
    </source>
</evidence>
<dbReference type="PROSITE" id="PS51186">
    <property type="entry name" value="GNAT"/>
    <property type="match status" value="1"/>
</dbReference>
<dbReference type="InterPro" id="IPR000182">
    <property type="entry name" value="GNAT_dom"/>
</dbReference>
<evidence type="ECO:0000256" key="1">
    <source>
        <dbReference type="ARBA" id="ARBA00022679"/>
    </source>
</evidence>
<dbReference type="GO" id="GO:0031416">
    <property type="term" value="C:NatB complex"/>
    <property type="evidence" value="ECO:0007669"/>
    <property type="project" value="TreeGrafter"/>
</dbReference>